<dbReference type="Proteomes" id="UP001150581">
    <property type="component" value="Unassembled WGS sequence"/>
</dbReference>
<protein>
    <submittedName>
        <fullName evidence="1">Uncharacterized protein</fullName>
    </submittedName>
</protein>
<accession>A0ACC1IM97</accession>
<gene>
    <name evidence="1" type="ORF">LPJ66_003936</name>
</gene>
<keyword evidence="2" id="KW-1185">Reference proteome</keyword>
<sequence>MSHFNNNQEHHGEDRPQPPHGQFNQDRPSSPRGQFNQDRPSSPRGQHQQQQHGGQHQEQQHGGIGQTISSKFNNFIHDNDGLDKSHIAGAAASAALIGAAGVAAVKHFKGDNNQNNNVEEQHGNQQSFGDRISNFVHDKDGLDKSHIAGGIAGAAILGYAANAAVKHFKNND</sequence>
<reference evidence="1" key="1">
    <citation type="submission" date="2022-07" db="EMBL/GenBank/DDBJ databases">
        <title>Phylogenomic reconstructions and comparative analyses of Kickxellomycotina fungi.</title>
        <authorList>
            <person name="Reynolds N.K."/>
            <person name="Stajich J.E."/>
            <person name="Barry K."/>
            <person name="Grigoriev I.V."/>
            <person name="Crous P."/>
            <person name="Smith M.E."/>
        </authorList>
    </citation>
    <scope>NUCLEOTIDE SEQUENCE</scope>
    <source>
        <strain evidence="1">Benny 63K</strain>
    </source>
</reference>
<proteinExistence type="predicted"/>
<dbReference type="EMBL" id="JANBPG010000435">
    <property type="protein sequence ID" value="KAJ1896526.1"/>
    <property type="molecule type" value="Genomic_DNA"/>
</dbReference>
<evidence type="ECO:0000313" key="1">
    <source>
        <dbReference type="EMBL" id="KAJ1896526.1"/>
    </source>
</evidence>
<evidence type="ECO:0000313" key="2">
    <source>
        <dbReference type="Proteomes" id="UP001150581"/>
    </source>
</evidence>
<name>A0ACC1IM97_9FUNG</name>
<organism evidence="1 2">
    <name type="scientific">Kickxella alabastrina</name>
    <dbReference type="NCBI Taxonomy" id="61397"/>
    <lineage>
        <taxon>Eukaryota</taxon>
        <taxon>Fungi</taxon>
        <taxon>Fungi incertae sedis</taxon>
        <taxon>Zoopagomycota</taxon>
        <taxon>Kickxellomycotina</taxon>
        <taxon>Kickxellomycetes</taxon>
        <taxon>Kickxellales</taxon>
        <taxon>Kickxellaceae</taxon>
        <taxon>Kickxella</taxon>
    </lineage>
</organism>
<comment type="caution">
    <text evidence="1">The sequence shown here is derived from an EMBL/GenBank/DDBJ whole genome shotgun (WGS) entry which is preliminary data.</text>
</comment>